<dbReference type="RefSeq" id="YP_001956893.1">
    <property type="nucleotide sequence ID" value="NC_010821.1"/>
</dbReference>
<accession>B3FJ32</accession>
<sequence length="111" mass="12663">MKEDLLDSAIIVSTLVLGGLGYLFIIATPGIGECKVVRLTEQVMERVQALVFKLNQQAIFRDMSLEEKWQNLKPEYDALLEGFTYGLKPKDLRSVECRCRNATNKLLTQKR</sequence>
<proteinExistence type="predicted"/>
<keyword evidence="3" id="KW-1185">Reference proteome</keyword>
<dbReference type="Proteomes" id="UP000002421">
    <property type="component" value="Segment"/>
</dbReference>
<gene>
    <name evidence="2" type="ORF">201phi2-1p169</name>
</gene>
<evidence type="ECO:0000256" key="1">
    <source>
        <dbReference type="SAM" id="Phobius"/>
    </source>
</evidence>
<evidence type="ECO:0000313" key="3">
    <source>
        <dbReference type="Proteomes" id="UP000002421"/>
    </source>
</evidence>
<protein>
    <submittedName>
        <fullName evidence="2">Uncharacterized protein</fullName>
    </submittedName>
</protein>
<reference evidence="2 3" key="1">
    <citation type="journal article" date="2008" name="Virology">
        <title>Characterization of Pseudomonas chlororaphis myovirus 201varphi2-1 via genomic sequencing, mass spectrometry, and electron microscopy.</title>
        <authorList>
            <person name="Thomas J.A."/>
            <person name="Rolando M.R."/>
            <person name="Carroll C.A."/>
            <person name="Shen P.S."/>
            <person name="Belnap D.M."/>
            <person name="Weintraub S.T."/>
            <person name="Serwer P."/>
            <person name="Hardies S.C."/>
        </authorList>
    </citation>
    <scope>NUCLEOTIDE SEQUENCE</scope>
</reference>
<keyword evidence="1" id="KW-0812">Transmembrane</keyword>
<organismHost>
    <name type="scientific">Pseudomonas chlororaphis</name>
    <dbReference type="NCBI Taxonomy" id="587753"/>
</organismHost>
<organism evidence="2 3">
    <name type="scientific">Pseudomonas phage 201phi2-1</name>
    <name type="common">Pseudomonas chlororaphis phage 201phi2-1</name>
    <dbReference type="NCBI Taxonomy" id="198110"/>
    <lineage>
        <taxon>Viruses</taxon>
        <taxon>Duplodnaviria</taxon>
        <taxon>Heunggongvirae</taxon>
        <taxon>Uroviricota</taxon>
        <taxon>Caudoviricetes</taxon>
        <taxon>Chimalliviridae</taxon>
        <taxon>Serwervirus</taxon>
        <taxon>Serwervirus 201phi21</taxon>
    </lineage>
</organism>
<feature type="transmembrane region" description="Helical" evidence="1">
    <location>
        <begin position="6"/>
        <end position="25"/>
    </location>
</feature>
<keyword evidence="1" id="KW-1133">Transmembrane helix</keyword>
<dbReference type="KEGG" id="vg:6372609"/>
<name>B3FJ32_BP201</name>
<keyword evidence="1" id="KW-0472">Membrane</keyword>
<evidence type="ECO:0000313" key="2">
    <source>
        <dbReference type="EMBL" id="ABY62999.1"/>
    </source>
</evidence>
<dbReference type="EMBL" id="EU197055">
    <property type="protein sequence ID" value="ABY62999.1"/>
    <property type="molecule type" value="Genomic_DNA"/>
</dbReference>